<dbReference type="GO" id="GO:0003887">
    <property type="term" value="F:DNA-directed DNA polymerase activity"/>
    <property type="evidence" value="ECO:0007669"/>
    <property type="project" value="UniProtKB-KW"/>
</dbReference>
<dbReference type="PANTHER" id="PTHR32294">
    <property type="entry name" value="DNA POLYMERASE III SUBUNIT ALPHA"/>
    <property type="match status" value="1"/>
</dbReference>
<protein>
    <recommendedName>
        <fullName evidence="3">DNA polymerase III subunit alpha</fullName>
        <ecNumber evidence="2">2.7.7.7</ecNumber>
    </recommendedName>
</protein>
<comment type="caution">
    <text evidence="10">The sequence shown here is derived from an EMBL/GenBank/DDBJ whole genome shotgun (WGS) entry which is preliminary data.</text>
</comment>
<evidence type="ECO:0000256" key="7">
    <source>
        <dbReference type="ARBA" id="ARBA00022932"/>
    </source>
</evidence>
<feature type="domain" description="Polymerase/histidinol phosphatase N-terminal" evidence="9">
    <location>
        <begin position="6"/>
        <end position="73"/>
    </location>
</feature>
<evidence type="ECO:0000259" key="9">
    <source>
        <dbReference type="SMART" id="SM00481"/>
    </source>
</evidence>
<dbReference type="InterPro" id="IPR004013">
    <property type="entry name" value="PHP_dom"/>
</dbReference>
<proteinExistence type="predicted"/>
<organism evidence="10 11">
    <name type="scientific">Eiseniibacteriota bacterium</name>
    <dbReference type="NCBI Taxonomy" id="2212470"/>
    <lineage>
        <taxon>Bacteria</taxon>
        <taxon>Candidatus Eiseniibacteriota</taxon>
    </lineage>
</organism>
<comment type="subcellular location">
    <subcellularLocation>
        <location evidence="1">Cytoplasm</location>
    </subcellularLocation>
</comment>
<evidence type="ECO:0000256" key="3">
    <source>
        <dbReference type="ARBA" id="ARBA00019114"/>
    </source>
</evidence>
<keyword evidence="7" id="KW-0239">DNA-directed DNA polymerase</keyword>
<dbReference type="NCBIfam" id="TIGR00594">
    <property type="entry name" value="polc"/>
    <property type="match status" value="1"/>
</dbReference>
<dbReference type="Pfam" id="PF17657">
    <property type="entry name" value="DNA_pol3_finger"/>
    <property type="match status" value="1"/>
</dbReference>
<evidence type="ECO:0000313" key="11">
    <source>
        <dbReference type="Proteomes" id="UP000316852"/>
    </source>
</evidence>
<dbReference type="GO" id="GO:0008408">
    <property type="term" value="F:3'-5' exonuclease activity"/>
    <property type="evidence" value="ECO:0007669"/>
    <property type="project" value="InterPro"/>
</dbReference>
<dbReference type="InterPro" id="IPR004365">
    <property type="entry name" value="NA-bd_OB_tRNA"/>
</dbReference>
<dbReference type="Proteomes" id="UP000316852">
    <property type="component" value="Unassembled WGS sequence"/>
</dbReference>
<dbReference type="Pfam" id="PF14579">
    <property type="entry name" value="HHH_6"/>
    <property type="match status" value="1"/>
</dbReference>
<dbReference type="InterPro" id="IPR029460">
    <property type="entry name" value="DNAPol_HHH"/>
</dbReference>
<dbReference type="Gene3D" id="1.10.10.1600">
    <property type="entry name" value="Bacterial DNA polymerase III alpha subunit, thumb domain"/>
    <property type="match status" value="1"/>
</dbReference>
<dbReference type="GO" id="GO:0006260">
    <property type="term" value="P:DNA replication"/>
    <property type="evidence" value="ECO:0007669"/>
    <property type="project" value="UniProtKB-KW"/>
</dbReference>
<dbReference type="AlphaFoldDB" id="A0A538TB91"/>
<dbReference type="InterPro" id="IPR004805">
    <property type="entry name" value="DnaE2/DnaE/PolC"/>
</dbReference>
<evidence type="ECO:0000256" key="1">
    <source>
        <dbReference type="ARBA" id="ARBA00004496"/>
    </source>
</evidence>
<dbReference type="Gene3D" id="3.20.20.140">
    <property type="entry name" value="Metal-dependent hydrolases"/>
    <property type="match status" value="1"/>
</dbReference>
<evidence type="ECO:0000256" key="5">
    <source>
        <dbReference type="ARBA" id="ARBA00022695"/>
    </source>
</evidence>
<evidence type="ECO:0000313" key="10">
    <source>
        <dbReference type="EMBL" id="TMQ60804.1"/>
    </source>
</evidence>
<dbReference type="EC" id="2.7.7.7" evidence="2"/>
<dbReference type="Pfam" id="PF02811">
    <property type="entry name" value="PHP"/>
    <property type="match status" value="1"/>
</dbReference>
<dbReference type="InterPro" id="IPR041931">
    <property type="entry name" value="DNA_pol3_alpha_thumb_dom"/>
</dbReference>
<dbReference type="EMBL" id="VBOW01000009">
    <property type="protein sequence ID" value="TMQ60804.1"/>
    <property type="molecule type" value="Genomic_DNA"/>
</dbReference>
<dbReference type="CDD" id="cd12113">
    <property type="entry name" value="PHP_PolIIIA_DnaE3"/>
    <property type="match status" value="1"/>
</dbReference>
<name>A0A538TB91_UNCEI</name>
<keyword evidence="5 10" id="KW-0548">Nucleotidyltransferase</keyword>
<evidence type="ECO:0000256" key="4">
    <source>
        <dbReference type="ARBA" id="ARBA00022679"/>
    </source>
</evidence>
<dbReference type="NCBIfam" id="NF004226">
    <property type="entry name" value="PRK05673.1"/>
    <property type="match status" value="1"/>
</dbReference>
<gene>
    <name evidence="10" type="ORF">E6K76_00660</name>
</gene>
<dbReference type="SUPFAM" id="SSF89550">
    <property type="entry name" value="PHP domain-like"/>
    <property type="match status" value="1"/>
</dbReference>
<dbReference type="InterPro" id="IPR040982">
    <property type="entry name" value="DNA_pol3_finger"/>
</dbReference>
<dbReference type="InterPro" id="IPR003141">
    <property type="entry name" value="Pol/His_phosphatase_N"/>
</dbReference>
<dbReference type="SMART" id="SM00481">
    <property type="entry name" value="POLIIIAc"/>
    <property type="match status" value="1"/>
</dbReference>
<dbReference type="GO" id="GO:0003676">
    <property type="term" value="F:nucleic acid binding"/>
    <property type="evidence" value="ECO:0007669"/>
    <property type="project" value="InterPro"/>
</dbReference>
<evidence type="ECO:0000256" key="6">
    <source>
        <dbReference type="ARBA" id="ARBA00022705"/>
    </source>
</evidence>
<dbReference type="CDD" id="cd04485">
    <property type="entry name" value="DnaE_OBF"/>
    <property type="match status" value="1"/>
</dbReference>
<dbReference type="Pfam" id="PF07733">
    <property type="entry name" value="DNA_pol3_alpha"/>
    <property type="match status" value="1"/>
</dbReference>
<sequence length="1152" mass="126991">MSAGFVHLHNHSDYSLLDGACRLDRLVDRAKGLGMPAIALTDHGNLFGAVEFYEIARAAGLKPILGCEVYVAHGSRLDKTRSVDGKGAYDHLVLLARNRDGYRNLMRLSSAGYLEGFHYKPRIDKELLSRHAEGLLCLSACLRGELPQLVLAGDLEGAKRAAAWYRDLFGAEFYYLEVQDHGIPDERTVAERLIDLGKSMGIPVVATNDCHYLAREDAEAHEVLLCIQTGKTMQDKDRFRFATDQVYVKSAEEMEALFHGEPAAIRNSLEVAEKCELTLDTERVQLPEFPLPPEFHDAESYLRSLAREGLSRRYGTIQPEMEHRLAYELDTICQVGYARYFLIVRDFIEFARGNGIGVGPGRGSAAGSLVSYVLGITDIDPLKFNLLFERFLNPERISMPDIDIDFDYENRGRVIEYVLEKYGRENVTQIITFGTMAARAVVRDVGRALGMSYADQDRVAKLIPGELGMTLTRALETVPELRALAQQDETMAKLIRCSLALEGLARHASTHAAGVLIAPGKLSDYVPVYRSSKGDVTTQFDMISLEKIGLLKMDFLGLRTLTVLEDASRLASESSGSAIHVKEIPLDDPATYALLSKAQTIGVFQLESSGMRELLRKVMPDTFEDIIAINALFRPGPIQSGMLDDFAKRKHGKQKVTYMHPALEPILSNTHGVIAYQDQVMQIANRLAGFSLAQGDLLRRAMGKKKPEEMARMKQTFVEGCAKNQVPNRKAQEIFDLVEKFAGYGFPRAHSAAYALLSYQCAYLKAHYPAAYMAAALTSEVGDTDRIVTLVEEARRLGISVKQPDVNRSGVGFTLEGDAVRFGLTAIKNVGRGSVLAIVAARERGGPFSSLGDLCRRVDLKAINRRVLESLVLAGACDSLGGDRAQLFETVAGSLGRAQDIAKGTSRDQVALFGAEHAIEAPEPELPLVAPWPLHERLQREREVLGFYFSDHPLSPYRSLIEARRLADTARVRESRDGAEVALIAMVSSIKTITDRNGRPMAFVTLEDFSGSVEGVTFADLYERNRAALVQSAIIEIRARVSVREDEDPKLVLQAIRAIAAGDASSGQAIHIDLTEAPGDVSLEMLRDLLSRHPGESPVYFLVRPGSDIAKTQIRARRLLVRASDELVSELKARLGERAVSLVNGAKEAVPF</sequence>
<dbReference type="PANTHER" id="PTHR32294:SF0">
    <property type="entry name" value="DNA POLYMERASE III SUBUNIT ALPHA"/>
    <property type="match status" value="1"/>
</dbReference>
<dbReference type="Gene3D" id="1.10.150.870">
    <property type="match status" value="1"/>
</dbReference>
<keyword evidence="4 10" id="KW-0808">Transferase</keyword>
<reference evidence="10 11" key="1">
    <citation type="journal article" date="2019" name="Nat. Microbiol.">
        <title>Mediterranean grassland soil C-N compound turnover is dependent on rainfall and depth, and is mediated by genomically divergent microorganisms.</title>
        <authorList>
            <person name="Diamond S."/>
            <person name="Andeer P.F."/>
            <person name="Li Z."/>
            <person name="Crits-Christoph A."/>
            <person name="Burstein D."/>
            <person name="Anantharaman K."/>
            <person name="Lane K.R."/>
            <person name="Thomas B.C."/>
            <person name="Pan C."/>
            <person name="Northen T.R."/>
            <person name="Banfield J.F."/>
        </authorList>
    </citation>
    <scope>NUCLEOTIDE SEQUENCE [LARGE SCALE GENOMIC DNA]</scope>
    <source>
        <strain evidence="10">WS_6</strain>
    </source>
</reference>
<evidence type="ECO:0000256" key="8">
    <source>
        <dbReference type="ARBA" id="ARBA00049244"/>
    </source>
</evidence>
<dbReference type="InterPro" id="IPR011708">
    <property type="entry name" value="DNA_pol3_alpha_NTPase_dom"/>
</dbReference>
<comment type="catalytic activity">
    <reaction evidence="8">
        <text>DNA(n) + a 2'-deoxyribonucleoside 5'-triphosphate = DNA(n+1) + diphosphate</text>
        <dbReference type="Rhea" id="RHEA:22508"/>
        <dbReference type="Rhea" id="RHEA-COMP:17339"/>
        <dbReference type="Rhea" id="RHEA-COMP:17340"/>
        <dbReference type="ChEBI" id="CHEBI:33019"/>
        <dbReference type="ChEBI" id="CHEBI:61560"/>
        <dbReference type="ChEBI" id="CHEBI:173112"/>
        <dbReference type="EC" id="2.7.7.7"/>
    </reaction>
</comment>
<dbReference type="Pfam" id="PF01336">
    <property type="entry name" value="tRNA_anti-codon"/>
    <property type="match status" value="1"/>
</dbReference>
<dbReference type="NCBIfam" id="NF005298">
    <property type="entry name" value="PRK06826.1"/>
    <property type="match status" value="1"/>
</dbReference>
<keyword evidence="6" id="KW-0235">DNA replication</keyword>
<evidence type="ECO:0000256" key="2">
    <source>
        <dbReference type="ARBA" id="ARBA00012417"/>
    </source>
</evidence>
<accession>A0A538TB91</accession>
<dbReference type="GO" id="GO:0005737">
    <property type="term" value="C:cytoplasm"/>
    <property type="evidence" value="ECO:0007669"/>
    <property type="project" value="UniProtKB-SubCell"/>
</dbReference>
<dbReference type="InterPro" id="IPR016195">
    <property type="entry name" value="Pol/histidinol_Pase-like"/>
</dbReference>